<dbReference type="Proteomes" id="UP001162501">
    <property type="component" value="Chromosome 7"/>
</dbReference>
<reference evidence="1" key="1">
    <citation type="submission" date="2023-05" db="EMBL/GenBank/DDBJ databases">
        <authorList>
            <consortium name="ELIXIR-Norway"/>
        </authorList>
    </citation>
    <scope>NUCLEOTIDE SEQUENCE</scope>
</reference>
<gene>
    <name evidence="1" type="ORF">MRATA1EN22A_LOCUS26429</name>
</gene>
<reference evidence="1" key="2">
    <citation type="submission" date="2025-03" db="EMBL/GenBank/DDBJ databases">
        <authorList>
            <consortium name="ELIXIR-Norway"/>
            <consortium name="Elixir Norway"/>
        </authorList>
    </citation>
    <scope>NUCLEOTIDE SEQUENCE</scope>
</reference>
<accession>A0AC60A3E8</accession>
<protein>
    <submittedName>
        <fullName evidence="1">Uncharacterized protein</fullName>
    </submittedName>
</protein>
<dbReference type="EMBL" id="OX596091">
    <property type="protein sequence ID" value="CAN0552663.1"/>
    <property type="molecule type" value="Genomic_DNA"/>
</dbReference>
<proteinExistence type="predicted"/>
<sequence>MGSRRVGLPWACEPTARRVRSEGYPCSLHQSRNAPSKCFERRAPRSVPNTAPDPPLPPGLGYHSGARRHTEPRSRSSSWTVGECGVQKTPTPEWPSSRGIPVVVPIACESLMAAIMLPSGYCRKADRSATGSACCGGGIRSAPESSGRGRRPAGSAPHPG</sequence>
<organism evidence="1 2">
    <name type="scientific">Rangifer tarandus platyrhynchus</name>
    <name type="common">Svalbard reindeer</name>
    <dbReference type="NCBI Taxonomy" id="3082113"/>
    <lineage>
        <taxon>Eukaryota</taxon>
        <taxon>Metazoa</taxon>
        <taxon>Chordata</taxon>
        <taxon>Craniata</taxon>
        <taxon>Vertebrata</taxon>
        <taxon>Euteleostomi</taxon>
        <taxon>Mammalia</taxon>
        <taxon>Eutheria</taxon>
        <taxon>Laurasiatheria</taxon>
        <taxon>Artiodactyla</taxon>
        <taxon>Ruminantia</taxon>
        <taxon>Pecora</taxon>
        <taxon>Cervidae</taxon>
        <taxon>Odocoileinae</taxon>
        <taxon>Rangifer</taxon>
    </lineage>
</organism>
<name>A0AC60A3E8_RANTA</name>
<evidence type="ECO:0000313" key="1">
    <source>
        <dbReference type="EMBL" id="CAN0552663.1"/>
    </source>
</evidence>
<evidence type="ECO:0000313" key="2">
    <source>
        <dbReference type="Proteomes" id="UP001162501"/>
    </source>
</evidence>